<keyword evidence="8" id="KW-0067">ATP-binding</keyword>
<dbReference type="SMART" id="SM00387">
    <property type="entry name" value="HATPase_c"/>
    <property type="match status" value="1"/>
</dbReference>
<keyword evidence="10" id="KW-0812">Transmembrane</keyword>
<feature type="transmembrane region" description="Helical" evidence="10">
    <location>
        <begin position="71"/>
        <end position="93"/>
    </location>
</feature>
<dbReference type="Proteomes" id="UP000275137">
    <property type="component" value="Unassembled WGS sequence"/>
</dbReference>
<keyword evidence="9" id="KW-0902">Two-component regulatory system</keyword>
<gene>
    <name evidence="13" type="ORF">ED236_08755</name>
</gene>
<dbReference type="RefSeq" id="WP_123237593.1">
    <property type="nucleotide sequence ID" value="NZ_RJVP01000004.1"/>
</dbReference>
<evidence type="ECO:0000256" key="8">
    <source>
        <dbReference type="ARBA" id="ARBA00022840"/>
    </source>
</evidence>
<keyword evidence="4" id="KW-0597">Phosphoprotein</keyword>
<evidence type="ECO:0000259" key="11">
    <source>
        <dbReference type="PROSITE" id="PS50109"/>
    </source>
</evidence>
<organism evidence="13 14">
    <name type="scientific">Pseudomethylobacillus aquaticus</name>
    <dbReference type="NCBI Taxonomy" id="2676064"/>
    <lineage>
        <taxon>Bacteria</taxon>
        <taxon>Pseudomonadati</taxon>
        <taxon>Pseudomonadota</taxon>
        <taxon>Betaproteobacteria</taxon>
        <taxon>Nitrosomonadales</taxon>
        <taxon>Methylophilaceae</taxon>
        <taxon>Pseudomethylobacillus</taxon>
    </lineage>
</organism>
<dbReference type="InterPro" id="IPR017232">
    <property type="entry name" value="NtrY"/>
</dbReference>
<evidence type="ECO:0000256" key="9">
    <source>
        <dbReference type="ARBA" id="ARBA00023012"/>
    </source>
</evidence>
<dbReference type="EMBL" id="RJVP01000004">
    <property type="protein sequence ID" value="ROH85819.1"/>
    <property type="molecule type" value="Genomic_DNA"/>
</dbReference>
<evidence type="ECO:0000256" key="3">
    <source>
        <dbReference type="ARBA" id="ARBA00012438"/>
    </source>
</evidence>
<dbReference type="AlphaFoldDB" id="A0A3N0UZ32"/>
<feature type="transmembrane region" description="Helical" evidence="10">
    <location>
        <begin position="34"/>
        <end position="59"/>
    </location>
</feature>
<dbReference type="InterPro" id="IPR036890">
    <property type="entry name" value="HATPase_C_sf"/>
</dbReference>
<evidence type="ECO:0000256" key="6">
    <source>
        <dbReference type="ARBA" id="ARBA00022741"/>
    </source>
</evidence>
<protein>
    <recommendedName>
        <fullName evidence="3">histidine kinase</fullName>
        <ecNumber evidence="3">2.7.13.3</ecNumber>
    </recommendedName>
</protein>
<dbReference type="Gene3D" id="3.30.565.10">
    <property type="entry name" value="Histidine kinase-like ATPase, C-terminal domain"/>
    <property type="match status" value="1"/>
</dbReference>
<dbReference type="CDD" id="cd06225">
    <property type="entry name" value="HAMP"/>
    <property type="match status" value="1"/>
</dbReference>
<keyword evidence="10" id="KW-0472">Membrane</keyword>
<evidence type="ECO:0000256" key="10">
    <source>
        <dbReference type="SAM" id="Phobius"/>
    </source>
</evidence>
<dbReference type="PIRSF" id="PIRSF037532">
    <property type="entry name" value="STHK_NtrY"/>
    <property type="match status" value="1"/>
</dbReference>
<evidence type="ECO:0000313" key="14">
    <source>
        <dbReference type="Proteomes" id="UP000275137"/>
    </source>
</evidence>
<comment type="caution">
    <text evidence="13">The sequence shown here is derived from an EMBL/GenBank/DDBJ whole genome shotgun (WGS) entry which is preliminary data.</text>
</comment>
<dbReference type="EC" id="2.7.13.3" evidence="3"/>
<dbReference type="CDD" id="cd00082">
    <property type="entry name" value="HisKA"/>
    <property type="match status" value="1"/>
</dbReference>
<dbReference type="Gene3D" id="1.10.287.130">
    <property type="match status" value="1"/>
</dbReference>
<keyword evidence="7" id="KW-0418">Kinase</keyword>
<dbReference type="GO" id="GO:0030295">
    <property type="term" value="F:protein kinase activator activity"/>
    <property type="evidence" value="ECO:0007669"/>
    <property type="project" value="TreeGrafter"/>
</dbReference>
<reference evidence="13 14" key="1">
    <citation type="submission" date="2018-10" db="EMBL/GenBank/DDBJ databases">
        <authorList>
            <person name="Chen W.-M."/>
        </authorList>
    </citation>
    <scope>NUCLEOTIDE SEQUENCE [LARGE SCALE GENOMIC DNA]</scope>
    <source>
        <strain evidence="13 14">H-5</strain>
    </source>
</reference>
<dbReference type="PANTHER" id="PTHR42878:SF7">
    <property type="entry name" value="SENSOR HISTIDINE KINASE GLRK"/>
    <property type="match status" value="1"/>
</dbReference>
<dbReference type="GO" id="GO:0005524">
    <property type="term" value="F:ATP binding"/>
    <property type="evidence" value="ECO:0007669"/>
    <property type="project" value="UniProtKB-KW"/>
</dbReference>
<feature type="transmembrane region" description="Helical" evidence="10">
    <location>
        <begin position="273"/>
        <end position="296"/>
    </location>
</feature>
<dbReference type="GO" id="GO:0016020">
    <property type="term" value="C:membrane"/>
    <property type="evidence" value="ECO:0007669"/>
    <property type="project" value="UniProtKB-SubCell"/>
</dbReference>
<dbReference type="Pfam" id="PF02518">
    <property type="entry name" value="HATPase_c"/>
    <property type="match status" value="1"/>
</dbReference>
<dbReference type="InterPro" id="IPR050351">
    <property type="entry name" value="BphY/WalK/GraS-like"/>
</dbReference>
<dbReference type="PROSITE" id="PS50885">
    <property type="entry name" value="HAMP"/>
    <property type="match status" value="1"/>
</dbReference>
<keyword evidence="5" id="KW-0808">Transferase</keyword>
<feature type="domain" description="HAMP" evidence="12">
    <location>
        <begin position="298"/>
        <end position="350"/>
    </location>
</feature>
<comment type="subcellular location">
    <subcellularLocation>
        <location evidence="2">Membrane</location>
    </subcellularLocation>
</comment>
<evidence type="ECO:0000313" key="13">
    <source>
        <dbReference type="EMBL" id="ROH85819.1"/>
    </source>
</evidence>
<dbReference type="Gene3D" id="3.30.450.20">
    <property type="entry name" value="PAS domain"/>
    <property type="match status" value="1"/>
</dbReference>
<dbReference type="InterPro" id="IPR003661">
    <property type="entry name" value="HisK_dim/P_dom"/>
</dbReference>
<dbReference type="GO" id="GO:0000155">
    <property type="term" value="F:phosphorelay sensor kinase activity"/>
    <property type="evidence" value="ECO:0007669"/>
    <property type="project" value="InterPro"/>
</dbReference>
<dbReference type="InterPro" id="IPR005467">
    <property type="entry name" value="His_kinase_dom"/>
</dbReference>
<dbReference type="InterPro" id="IPR004358">
    <property type="entry name" value="Sig_transdc_His_kin-like_C"/>
</dbReference>
<dbReference type="SUPFAM" id="SSF47384">
    <property type="entry name" value="Homodimeric domain of signal transducing histidine kinase"/>
    <property type="match status" value="1"/>
</dbReference>
<dbReference type="SUPFAM" id="SSF55874">
    <property type="entry name" value="ATPase domain of HSP90 chaperone/DNA topoisomerase II/histidine kinase"/>
    <property type="match status" value="1"/>
</dbReference>
<dbReference type="InterPro" id="IPR003660">
    <property type="entry name" value="HAMP_dom"/>
</dbReference>
<dbReference type="PROSITE" id="PS50109">
    <property type="entry name" value="HIS_KIN"/>
    <property type="match status" value="1"/>
</dbReference>
<keyword evidence="6" id="KW-0547">Nucleotide-binding</keyword>
<evidence type="ECO:0000259" key="12">
    <source>
        <dbReference type="PROSITE" id="PS50885"/>
    </source>
</evidence>
<evidence type="ECO:0000256" key="4">
    <source>
        <dbReference type="ARBA" id="ARBA00022553"/>
    </source>
</evidence>
<dbReference type="GO" id="GO:0007234">
    <property type="term" value="P:osmosensory signaling via phosphorelay pathway"/>
    <property type="evidence" value="ECO:0007669"/>
    <property type="project" value="TreeGrafter"/>
</dbReference>
<keyword evidence="14" id="KW-1185">Reference proteome</keyword>
<dbReference type="SMART" id="SM00388">
    <property type="entry name" value="HisKA"/>
    <property type="match status" value="1"/>
</dbReference>
<accession>A0A3N0UZ32</accession>
<evidence type="ECO:0000256" key="2">
    <source>
        <dbReference type="ARBA" id="ARBA00004370"/>
    </source>
</evidence>
<dbReference type="GO" id="GO:0000156">
    <property type="term" value="F:phosphorelay response regulator activity"/>
    <property type="evidence" value="ECO:0007669"/>
    <property type="project" value="TreeGrafter"/>
</dbReference>
<dbReference type="SMART" id="SM00304">
    <property type="entry name" value="HAMP"/>
    <property type="match status" value="1"/>
</dbReference>
<comment type="catalytic activity">
    <reaction evidence="1">
        <text>ATP + protein L-histidine = ADP + protein N-phospho-L-histidine.</text>
        <dbReference type="EC" id="2.7.13.3"/>
    </reaction>
</comment>
<evidence type="ECO:0000256" key="7">
    <source>
        <dbReference type="ARBA" id="ARBA00022777"/>
    </source>
</evidence>
<dbReference type="Gene3D" id="6.10.340.10">
    <property type="match status" value="1"/>
</dbReference>
<sequence>MKYIVFISAGLGAVLLYLLSHASANMAESGHYYTVLLGLNIALASLMILLIFWQLWRLYRQLKLRVMGSRLTFRLLGAFALMAIIPGLVVYLLSVNFLTRSIESWFNVKVEAALDGGLRLGQSTLDIMLSDMEEKGNSMALALSLQPASSHRVVLNDLREKSGVQDAVLFTMQGQIVAFSSNDPSSFLPELPSLQQLRDARLHPVGKVDPIPDKGLYMRLLVPVSVAGLIGETRILQLLHPVPHALSTTAEEVQAVYQDYQELSFSRESLKDVFALTLTLVLMLSMLTAVAIAFVLSRRLSAPLSLLAEGTRAIARGDYDTMLPEHGRDELGVLVQSFNSMTRQLAEATQAAARNQMRVEAARSYLETVLAHLSSGVLALNEHAELRASNPAAAHILGLVLENRQPFARIAEQKPELTGFVETVLQHFQLGDPAAARILKPQRGEWREQIEVYGASGTQVILLRGTQLPEGADRGFVLVFDDMTTTVQAQRDAAWGEVARRLAHEIKNPLTPIQLSAERLERKLAPRLDAADGELLKRTTHTIVSQVSAMKTMVNEFSEYARAPVLNLSALDINQLIEDVLGLYEPGGAEATGIRIESELQPDLPQVQGDATMLRQVLHNLLKNAQDALQDKPVGRIQMRSKLQDQQLRVSVTDNGDGFPPNILARAFEPYTTTKRHGTGLGLAIVKKIMEEHGGSVKIENLEAGGACVSIAMPLTSQARPSQQKQHYKNNEHKH</sequence>
<name>A0A3N0UZ32_9PROT</name>
<dbReference type="PRINTS" id="PR00344">
    <property type="entry name" value="BCTRLSENSOR"/>
</dbReference>
<evidence type="ECO:0000256" key="5">
    <source>
        <dbReference type="ARBA" id="ARBA00022679"/>
    </source>
</evidence>
<feature type="domain" description="Histidine kinase" evidence="11">
    <location>
        <begin position="501"/>
        <end position="717"/>
    </location>
</feature>
<keyword evidence="10" id="KW-1133">Transmembrane helix</keyword>
<dbReference type="InterPro" id="IPR036097">
    <property type="entry name" value="HisK_dim/P_sf"/>
</dbReference>
<dbReference type="PANTHER" id="PTHR42878">
    <property type="entry name" value="TWO-COMPONENT HISTIDINE KINASE"/>
    <property type="match status" value="1"/>
</dbReference>
<evidence type="ECO:0000256" key="1">
    <source>
        <dbReference type="ARBA" id="ARBA00000085"/>
    </source>
</evidence>
<proteinExistence type="predicted"/>
<dbReference type="Pfam" id="PF00672">
    <property type="entry name" value="HAMP"/>
    <property type="match status" value="1"/>
</dbReference>
<dbReference type="SUPFAM" id="SSF158472">
    <property type="entry name" value="HAMP domain-like"/>
    <property type="match status" value="1"/>
</dbReference>
<dbReference type="Pfam" id="PF00512">
    <property type="entry name" value="HisKA"/>
    <property type="match status" value="1"/>
</dbReference>
<dbReference type="InterPro" id="IPR003594">
    <property type="entry name" value="HATPase_dom"/>
</dbReference>